<dbReference type="InterPro" id="IPR011051">
    <property type="entry name" value="RmlC_Cupin_sf"/>
</dbReference>
<evidence type="ECO:0000259" key="8">
    <source>
        <dbReference type="Pfam" id="PF11699"/>
    </source>
</evidence>
<dbReference type="PANTHER" id="PTHR16684">
    <property type="entry name" value="CENTROMERE PROTEIN C"/>
    <property type="match status" value="1"/>
</dbReference>
<keyword evidence="11" id="KW-1185">Reference proteome</keyword>
<feature type="domain" description="Mif2/CENP-C cupin" evidence="8">
    <location>
        <begin position="507"/>
        <end position="591"/>
    </location>
</feature>
<feature type="region of interest" description="Disordered" evidence="7">
    <location>
        <begin position="598"/>
        <end position="661"/>
    </location>
</feature>
<dbReference type="SUPFAM" id="SSF51182">
    <property type="entry name" value="RmlC-like cupins"/>
    <property type="match status" value="1"/>
</dbReference>
<evidence type="ECO:0000256" key="6">
    <source>
        <dbReference type="ARBA" id="ARBA00075033"/>
    </source>
</evidence>
<feature type="compositionally biased region" description="Basic residues" evidence="7">
    <location>
        <begin position="292"/>
        <end position="301"/>
    </location>
</feature>
<keyword evidence="4" id="KW-0539">Nucleus</keyword>
<feature type="compositionally biased region" description="Polar residues" evidence="7">
    <location>
        <begin position="277"/>
        <end position="287"/>
    </location>
</feature>
<dbReference type="InterPro" id="IPR014710">
    <property type="entry name" value="RmlC-like_jellyroll"/>
</dbReference>
<dbReference type="Pfam" id="PF15624">
    <property type="entry name" value="Mif2_N"/>
    <property type="match status" value="1"/>
</dbReference>
<dbReference type="GO" id="GO:0000776">
    <property type="term" value="C:kinetochore"/>
    <property type="evidence" value="ECO:0007669"/>
    <property type="project" value="InterPro"/>
</dbReference>
<dbReference type="GO" id="GO:0019237">
    <property type="term" value="F:centromeric DNA binding"/>
    <property type="evidence" value="ECO:0007669"/>
    <property type="project" value="InterPro"/>
</dbReference>
<dbReference type="FunFam" id="2.60.120.10:FF:000033">
    <property type="entry name" value="Centromere protein C 1"/>
    <property type="match status" value="1"/>
</dbReference>
<dbReference type="GO" id="GO:0005634">
    <property type="term" value="C:nucleus"/>
    <property type="evidence" value="ECO:0007669"/>
    <property type="project" value="UniProtKB-SubCell"/>
</dbReference>
<dbReference type="Proteomes" id="UP001219355">
    <property type="component" value="Chromosome 5"/>
</dbReference>
<dbReference type="Pfam" id="PF11699">
    <property type="entry name" value="CENP-C_C"/>
    <property type="match status" value="1"/>
</dbReference>
<comment type="similarity">
    <text evidence="2">Belongs to the CENP-C/MIF2 family.</text>
</comment>
<dbReference type="InterPro" id="IPR028386">
    <property type="entry name" value="CENP-C/Mif2/cnp3"/>
</dbReference>
<feature type="compositionally biased region" description="Basic residues" evidence="7">
    <location>
        <begin position="431"/>
        <end position="444"/>
    </location>
</feature>
<feature type="compositionally biased region" description="Acidic residues" evidence="7">
    <location>
        <begin position="621"/>
        <end position="636"/>
    </location>
</feature>
<accession>A0AAF0DRU8</accession>
<feature type="compositionally biased region" description="Basic and acidic residues" evidence="7">
    <location>
        <begin position="240"/>
        <end position="249"/>
    </location>
</feature>
<gene>
    <name evidence="10" type="primary">MIF2</name>
    <name evidence="10" type="ORF">PRK78_007332</name>
</gene>
<dbReference type="GO" id="GO:0051455">
    <property type="term" value="P:spindle attachment to meiosis I kinetochore"/>
    <property type="evidence" value="ECO:0007669"/>
    <property type="project" value="TreeGrafter"/>
</dbReference>
<dbReference type="PANTHER" id="PTHR16684:SF11">
    <property type="entry name" value="CENTROMERE PROTEIN C"/>
    <property type="match status" value="1"/>
</dbReference>
<feature type="compositionally biased region" description="Low complexity" evidence="7">
    <location>
        <begin position="133"/>
        <end position="150"/>
    </location>
</feature>
<evidence type="ECO:0000256" key="5">
    <source>
        <dbReference type="ARBA" id="ARBA00057947"/>
    </source>
</evidence>
<evidence type="ECO:0000313" key="11">
    <source>
        <dbReference type="Proteomes" id="UP001219355"/>
    </source>
</evidence>
<reference evidence="10" key="1">
    <citation type="submission" date="2023-03" db="EMBL/GenBank/DDBJ databases">
        <title>Emydomyces testavorans Genome Sequence.</title>
        <authorList>
            <person name="Hoyer L."/>
        </authorList>
    </citation>
    <scope>NUCLEOTIDE SEQUENCE</scope>
    <source>
        <strain evidence="10">16-2883</strain>
    </source>
</reference>
<evidence type="ECO:0000256" key="7">
    <source>
        <dbReference type="SAM" id="MobiDB-lite"/>
    </source>
</evidence>
<feature type="region of interest" description="Disordered" evidence="7">
    <location>
        <begin position="426"/>
        <end position="456"/>
    </location>
</feature>
<dbReference type="Gene3D" id="2.60.120.10">
    <property type="entry name" value="Jelly Rolls"/>
    <property type="match status" value="1"/>
</dbReference>
<sequence>MAARRAPPKAREMDFGNVGVAGRRTGVTLEKGKLDEHGMEEIDGMFSSPEKSPLKRNINGFGNDTIIHSEDMETGGITRIKRLRDLLLGSSIPEPADMLSARRGSRTAYVLPPRSRSPIKTNLSGSPRRTPGIRSSPIPQSDQISSPSSRTVATRTLNFSKAQIQLGKSPLKQVRATSIPLELESPAGRESGEEVGNDVGGQTADFSDDGNYLVEGAAEESIFLQPLDDNGGRNARGKHVQNEDINKDEAGEDAEEGQSPPVKAASKGRKRKDASANPESTVRQTDGISAAKGRRGKKPKGPRVEAKGVNEEDENPRPAKRTKTATGKGPTAGLQMSTEQEKELNQVIENITKRDGPLKQRSLHILRKEAPSDETVQHTRSGRVSVKPLAYWRNEKCVYGTGEAEIGQRFPLSTIKEIIRIEEPESTFTKGSKRSSKKKSKAKKNRYELSEDETDNAEPWETDVGVFYGPVKSWDSELQAGTQEEEMMDIAYAPSAIQTLEVKGSTFRFAKILSTPFLGSGFVEMPPGAVKRQKNSKRMHMVFFVYRGRIRVDVSGLEFSAGKGCVFQVPRGNNYSFANEYDKSAAIFFTQGCIPLDSDENGDTGAPVPPLTDQTQQSPEENAEENPEEQPQEEEQQSQPAEKEKKEKSGKKKRGRPKQNA</sequence>
<feature type="region of interest" description="Disordered" evidence="7">
    <location>
        <begin position="177"/>
        <end position="339"/>
    </location>
</feature>
<organism evidence="10 11">
    <name type="scientific">Emydomyces testavorans</name>
    <dbReference type="NCBI Taxonomy" id="2070801"/>
    <lineage>
        <taxon>Eukaryota</taxon>
        <taxon>Fungi</taxon>
        <taxon>Dikarya</taxon>
        <taxon>Ascomycota</taxon>
        <taxon>Pezizomycotina</taxon>
        <taxon>Eurotiomycetes</taxon>
        <taxon>Eurotiomycetidae</taxon>
        <taxon>Onygenales</taxon>
        <taxon>Nannizziopsiaceae</taxon>
        <taxon>Emydomyces</taxon>
    </lineage>
</organism>
<evidence type="ECO:0000256" key="4">
    <source>
        <dbReference type="ARBA" id="ARBA00023242"/>
    </source>
</evidence>
<protein>
    <recommendedName>
        <fullName evidence="6">CENP-C homolog</fullName>
    </recommendedName>
</protein>
<feature type="compositionally biased region" description="Basic residues" evidence="7">
    <location>
        <begin position="648"/>
        <end position="661"/>
    </location>
</feature>
<dbReference type="EMBL" id="CP120631">
    <property type="protein sequence ID" value="WEW61835.1"/>
    <property type="molecule type" value="Genomic_DNA"/>
</dbReference>
<evidence type="ECO:0000256" key="2">
    <source>
        <dbReference type="ARBA" id="ARBA00010291"/>
    </source>
</evidence>
<evidence type="ECO:0000256" key="1">
    <source>
        <dbReference type="ARBA" id="ARBA00004123"/>
    </source>
</evidence>
<comment type="subcellular location">
    <subcellularLocation>
        <location evidence="1">Nucleus</location>
    </subcellularLocation>
</comment>
<feature type="compositionally biased region" description="Polar residues" evidence="7">
    <location>
        <begin position="118"/>
        <end position="127"/>
    </location>
</feature>
<dbReference type="InterPro" id="IPR025974">
    <property type="entry name" value="Mif2/CENP-C_cupin"/>
</dbReference>
<proteinExistence type="inferred from homology"/>
<feature type="compositionally biased region" description="Low complexity" evidence="7">
    <location>
        <begin position="324"/>
        <end position="333"/>
    </location>
</feature>
<dbReference type="AlphaFoldDB" id="A0AAF0DRU8"/>
<evidence type="ECO:0000259" key="9">
    <source>
        <dbReference type="Pfam" id="PF15624"/>
    </source>
</evidence>
<dbReference type="InterPro" id="IPR028929">
    <property type="entry name" value="Mif2_N"/>
</dbReference>
<feature type="region of interest" description="Disordered" evidence="7">
    <location>
        <begin position="111"/>
        <end position="151"/>
    </location>
</feature>
<keyword evidence="3" id="KW-0238">DNA-binding</keyword>
<evidence type="ECO:0000313" key="10">
    <source>
        <dbReference type="EMBL" id="WEW61835.1"/>
    </source>
</evidence>
<name>A0AAF0DRU8_9EURO</name>
<evidence type="ECO:0000256" key="3">
    <source>
        <dbReference type="ARBA" id="ARBA00023125"/>
    </source>
</evidence>
<dbReference type="GO" id="GO:0051315">
    <property type="term" value="P:attachment of mitotic spindle microtubules to kinetochore"/>
    <property type="evidence" value="ECO:0007669"/>
    <property type="project" value="TreeGrafter"/>
</dbReference>
<feature type="domain" description="Mif2 N-terminal" evidence="9">
    <location>
        <begin position="16"/>
        <end position="159"/>
    </location>
</feature>
<comment type="function">
    <text evidence="5">Component of the kinetochore, a multiprotein complex that assembles on centromeric DNA and attaches chromosomes to spindle microtubules, mediating chromosome segregation and sister chromatid segregation during meiosis and mitosis. Component of the inner kinetochore constitutive centromere-associated network (CCAN), which serves as a structural platform for outer kinetochore assembly.</text>
</comment>
<dbReference type="GO" id="GO:0051382">
    <property type="term" value="P:kinetochore assembly"/>
    <property type="evidence" value="ECO:0007669"/>
    <property type="project" value="InterPro"/>
</dbReference>